<dbReference type="Pfam" id="PF14906">
    <property type="entry name" value="DUF4495"/>
    <property type="match status" value="1"/>
</dbReference>
<comment type="caution">
    <text evidence="1">The sequence shown here is derived from an EMBL/GenBank/DDBJ whole genome shotgun (WGS) entry which is preliminary data.</text>
</comment>
<evidence type="ECO:0008006" key="3">
    <source>
        <dbReference type="Google" id="ProtNLM"/>
    </source>
</evidence>
<dbReference type="AlphaFoldDB" id="A0A8J6KD98"/>
<dbReference type="PANTHER" id="PTHR33960:SF1">
    <property type="entry name" value="SIMILAR TO KIAA0825 PROTEIN"/>
    <property type="match status" value="1"/>
</dbReference>
<organism evidence="1 2">
    <name type="scientific">Eleutherodactylus coqui</name>
    <name type="common">Puerto Rican coqui</name>
    <dbReference type="NCBI Taxonomy" id="57060"/>
    <lineage>
        <taxon>Eukaryota</taxon>
        <taxon>Metazoa</taxon>
        <taxon>Chordata</taxon>
        <taxon>Craniata</taxon>
        <taxon>Vertebrata</taxon>
        <taxon>Euteleostomi</taxon>
        <taxon>Amphibia</taxon>
        <taxon>Batrachia</taxon>
        <taxon>Anura</taxon>
        <taxon>Neobatrachia</taxon>
        <taxon>Hyloidea</taxon>
        <taxon>Eleutherodactylidae</taxon>
        <taxon>Eleutherodactylinae</taxon>
        <taxon>Eleutherodactylus</taxon>
        <taxon>Eleutherodactylus</taxon>
    </lineage>
</organism>
<gene>
    <name evidence="1" type="ORF">GDO78_007680</name>
</gene>
<accession>A0A8J6KD98</accession>
<dbReference type="InterPro" id="IPR027993">
    <property type="entry name" value="DUF4495"/>
</dbReference>
<protein>
    <recommendedName>
        <fullName evidence="3">KIAA0825</fullName>
    </recommendedName>
</protein>
<dbReference type="EMBL" id="WNTK01000003">
    <property type="protein sequence ID" value="KAG9488001.1"/>
    <property type="molecule type" value="Genomic_DNA"/>
</dbReference>
<sequence>MEGVGEDQLSFALLDCVLDMFPGHSECQQILNDIDEKLKENAQSIEKCLENLHQEVQNSSASDILQSNVDCFQGLNNASSRRLYDTPHTEVMTFLKTLQHFLKNCENQEDLILQFLMNLHSQGGITFPSSPSGSSFQFTSQTSLHAIDDDSSMDLQALWDDVRLHLRRHLVGKLQTSFDTCNSQSRISFKAQCLQRLLFLYPESDVLVKYQNIQRNFVVELLHDFGERKIESVLGAYQKAIPRVYTMIKEDLFVLSRVIDSSSIIKFINETFFEAIIEEMKTFFDILYESSTEEQGLQPARLNKKKHKQRLSRLKSLSTFISLFLWLETKVEKTTSEILFLSCYPEIKGNVQDVFSKAASSVLSKLEEWSSQVPDKAPVKTAIIVLSSAAHVLYHASHYNDQLSKRPLFLAVVQRYQEFISNLQTQVIDYCVTICATSLFMDAESHHWDDNKAFYEGERCSFSIQMWYYFCNGLLHDLWTIAPPFHAHKIFSEIVEQTLALLTFRYNQVRPNYKRASQIRVDVLAILSCVENFLWSICTSVKELVTTPHNPNSTVFKIHNHCNSLLTAMIVLSAPLELLTQTIKTSLNEFHSHSSESASEDLLFWLTFINPNLFPSLSKTPSAGEMAVQGQLKLLLSQPCCNWNLLLETLLHPDCLIARTLLTCSNDDGKNLNVTEIVLWVFSYCSLSLESFTTLLENYMDQEHLWDSLCNQTVHISKNTVLRYLRRTLIRSVRGLVKQVTSFISSSETTNHSLSSSHHRSFPDVLIKALPEKWNFTNPREPQKCQKNVTRLTAEAVSIVISKLPSVIACLPPPIKYFYSFSERKISEQYSGCKDTGIVVWNLISIICHILEDGNAIEQMTGTTLSRWSNERLASVCRCLEKTIGITTSDPKDNTKSIFEDLEKHRPNWIENKLRKAKLLSTISDFAMQEDSSVLKDQGSRLDLTEQKINMMVLDICHKPGGSEYLRQIHHIIQLNEVRKLPFCRAIRCVLG</sequence>
<dbReference type="Proteomes" id="UP000770717">
    <property type="component" value="Unassembled WGS sequence"/>
</dbReference>
<keyword evidence="2" id="KW-1185">Reference proteome</keyword>
<proteinExistence type="predicted"/>
<dbReference type="OrthoDB" id="10007406at2759"/>
<reference evidence="1" key="1">
    <citation type="thesis" date="2020" institute="ProQuest LLC" country="789 East Eisenhower Parkway, Ann Arbor, MI, USA">
        <title>Comparative Genomics and Chromosome Evolution.</title>
        <authorList>
            <person name="Mudd A.B."/>
        </authorList>
    </citation>
    <scope>NUCLEOTIDE SEQUENCE</scope>
    <source>
        <strain evidence="1">HN-11 Male</strain>
        <tissue evidence="1">Kidney and liver</tissue>
    </source>
</reference>
<name>A0A8J6KD98_ELECQ</name>
<evidence type="ECO:0000313" key="1">
    <source>
        <dbReference type="EMBL" id="KAG9488001.1"/>
    </source>
</evidence>
<dbReference type="PANTHER" id="PTHR33960">
    <property type="entry name" value="SIMILAR TO KIAA0825 PROTEIN"/>
    <property type="match status" value="1"/>
</dbReference>
<evidence type="ECO:0000313" key="2">
    <source>
        <dbReference type="Proteomes" id="UP000770717"/>
    </source>
</evidence>